<protein>
    <submittedName>
        <fullName evidence="1">Uncharacterized protein</fullName>
    </submittedName>
</protein>
<dbReference type="Proteomes" id="UP000058599">
    <property type="component" value="Chromosome"/>
</dbReference>
<name>A0AA86GNT0_9SPHN</name>
<dbReference type="AlphaFoldDB" id="A0AA86GNT0"/>
<reference evidence="1 2" key="1">
    <citation type="journal article" date="2016" name="BMC Genomics">
        <title>Genomic analysis of the nitrate-respiring Sphingopyxis granuli (formerly Sphingomonas macrogoltabida) strain TFA.</title>
        <authorList>
            <person name="Garcia-Romero I."/>
            <person name="Perez-Pulido A.J."/>
            <person name="Gonzalez-Flores Y.E."/>
            <person name="Reyes-Ramirez F."/>
            <person name="Santero E."/>
            <person name="Floriano B."/>
        </authorList>
    </citation>
    <scope>NUCLEOTIDE SEQUENCE [LARGE SCALE GENOMIC DNA]</scope>
    <source>
        <strain evidence="1 2">TFA</strain>
    </source>
</reference>
<gene>
    <name evidence="1" type="ORF">SGRAN_4246</name>
</gene>
<dbReference type="KEGG" id="sgi:SGRAN_4246"/>
<sequence>MTQGKTVTIVLVALIVGLGAGFVLRPIILPAGQAAAGVSAPIPAMTEPRGTQYFRAQLDEARDIVEKCQTGAVRGEECATAETAIVEAEGKERFGKFMGN</sequence>
<evidence type="ECO:0000313" key="2">
    <source>
        <dbReference type="Proteomes" id="UP000058599"/>
    </source>
</evidence>
<accession>A0AA86GNT0</accession>
<keyword evidence="2" id="KW-1185">Reference proteome</keyword>
<proteinExistence type="predicted"/>
<evidence type="ECO:0000313" key="1">
    <source>
        <dbReference type="EMBL" id="AMG76572.1"/>
    </source>
</evidence>
<dbReference type="EMBL" id="CP012199">
    <property type="protein sequence ID" value="AMG76572.1"/>
    <property type="molecule type" value="Genomic_DNA"/>
</dbReference>
<dbReference type="RefSeq" id="WP_067186739.1">
    <property type="nucleotide sequence ID" value="NZ_CP012199.1"/>
</dbReference>
<organism evidence="1 2">
    <name type="scientific">Sphingopyxis granuli</name>
    <dbReference type="NCBI Taxonomy" id="267128"/>
    <lineage>
        <taxon>Bacteria</taxon>
        <taxon>Pseudomonadati</taxon>
        <taxon>Pseudomonadota</taxon>
        <taxon>Alphaproteobacteria</taxon>
        <taxon>Sphingomonadales</taxon>
        <taxon>Sphingomonadaceae</taxon>
        <taxon>Sphingopyxis</taxon>
    </lineage>
</organism>